<dbReference type="Gene3D" id="2.30.30.140">
    <property type="match status" value="1"/>
</dbReference>
<sequence length="860" mass="94365">MGSSCELNTKGIDASAGGLVWVRRRNGSWWPGRIMGLDELSESCLASPRSGTPVKLLGREDASVCMVLCWLEKLHLLLRDWYNLEKSKRVKAFRCGEYDDCIEKAKAAAAHSCKKTVKYARREDAILHALDIESGRISNELQEYSSRTDNSDSEEHNNWARKSQKMFGPGKENENMSGIVSTFEVNSTQELSQSGISFEEPNDISIPKVQSVQKKRRRNPNDSEDDGTEGIKRMRGIEDLGMGVVSRRNVNMHLHTESSLELVQLDSASLSASTIGNSLSNGSPVNSSKGCYSSLKRRLSQVANVHETVKRKDRRRPLTKVLESTAMVSVPVVCDQGASPGGSSLQGATGDKVSALESPGSKKTSFSVVTSNNSDSTGPSCENQTSLSASERTCDAGVETTYFHSKMKDNEFSNVSGFPVNDCSGSLFDVPLVEEEKHTGGFAPIFVSCSSGKLQPGAVGRQSSHCSQVGSLFLRNEGLDESGSTSFAGSDINNASPRIENGDSKWQWKGKRNSRNPCKNKNQESRIFMDRDDESDAYLAGIERLDGLSVGCSRKVDINDFDRSLTADRCGQLAKPELVIEDEGDGSRHWSNYSSYRETEKGELSTLVRKKDPLLTGRMPDSSPTPQRSLPYRQSRFTTHSRYQILDAPIRNMTLGSSLFDVNLEVRASYRGQRVPLVSLMSKLNGKAIIGHPLTVEVLDDGYCELLMSSIDCCPTSSSHELYDIPRENFSDQLMDFTNSSLFLDRGDNTVGTSQATSNAVLSHLDARRNPVKHLTVKPSLSPKKSPAMRRCGLLSQKTRKLSSLTGAHEKREEKRKLAVEKLSGPVVACVPLKVVFSRINEAVNSSTQSAHCMVTSSGP</sequence>
<feature type="region of interest" description="Disordered" evidence="1">
    <location>
        <begin position="484"/>
        <end position="519"/>
    </location>
</feature>
<evidence type="ECO:0000259" key="2">
    <source>
        <dbReference type="Pfam" id="PF00855"/>
    </source>
</evidence>
<dbReference type="OrthoDB" id="607790at2759"/>
<dbReference type="OMA" id="ERAYCEN"/>
<dbReference type="PANTHER" id="PTHR33697:SF1">
    <property type="entry name" value="TUDOR_PWWP_MBT SUPERFAMILY PROTEIN"/>
    <property type="match status" value="1"/>
</dbReference>
<name>A0A835DE32_TETSI</name>
<dbReference type="InterPro" id="IPR044679">
    <property type="entry name" value="PWWP2-like"/>
</dbReference>
<dbReference type="AlphaFoldDB" id="A0A835DE32"/>
<feature type="region of interest" description="Disordered" evidence="1">
    <location>
        <begin position="143"/>
        <end position="176"/>
    </location>
</feature>
<dbReference type="Proteomes" id="UP000655225">
    <property type="component" value="Unassembled WGS sequence"/>
</dbReference>
<dbReference type="SUPFAM" id="SSF63748">
    <property type="entry name" value="Tudor/PWWP/MBT"/>
    <property type="match status" value="1"/>
</dbReference>
<feature type="region of interest" description="Disordered" evidence="1">
    <location>
        <begin position="601"/>
        <end position="631"/>
    </location>
</feature>
<dbReference type="Pfam" id="PF00855">
    <property type="entry name" value="PWWP"/>
    <property type="match status" value="1"/>
</dbReference>
<gene>
    <name evidence="3" type="ORF">HHK36_014271</name>
</gene>
<evidence type="ECO:0000256" key="1">
    <source>
        <dbReference type="SAM" id="MobiDB-lite"/>
    </source>
</evidence>
<dbReference type="InterPro" id="IPR000313">
    <property type="entry name" value="PWWP_dom"/>
</dbReference>
<reference evidence="3 4" key="1">
    <citation type="submission" date="2020-04" db="EMBL/GenBank/DDBJ databases">
        <title>Plant Genome Project.</title>
        <authorList>
            <person name="Zhang R.-G."/>
        </authorList>
    </citation>
    <scope>NUCLEOTIDE SEQUENCE [LARGE SCALE GENOMIC DNA]</scope>
    <source>
        <strain evidence="3">YNK0</strain>
        <tissue evidence="3">Leaf</tissue>
    </source>
</reference>
<dbReference type="PANTHER" id="PTHR33697">
    <property type="entry name" value="T17B22.17 PROTEIN-RELATED"/>
    <property type="match status" value="1"/>
</dbReference>
<feature type="domain" description="PWWP" evidence="2">
    <location>
        <begin position="18"/>
        <end position="121"/>
    </location>
</feature>
<dbReference type="EMBL" id="JABCRI010000009">
    <property type="protein sequence ID" value="KAF8400968.1"/>
    <property type="molecule type" value="Genomic_DNA"/>
</dbReference>
<proteinExistence type="predicted"/>
<organism evidence="3 4">
    <name type="scientific">Tetracentron sinense</name>
    <name type="common">Spur-leaf</name>
    <dbReference type="NCBI Taxonomy" id="13715"/>
    <lineage>
        <taxon>Eukaryota</taxon>
        <taxon>Viridiplantae</taxon>
        <taxon>Streptophyta</taxon>
        <taxon>Embryophyta</taxon>
        <taxon>Tracheophyta</taxon>
        <taxon>Spermatophyta</taxon>
        <taxon>Magnoliopsida</taxon>
        <taxon>Trochodendrales</taxon>
        <taxon>Trochodendraceae</taxon>
        <taxon>Tetracentron</taxon>
    </lineage>
</organism>
<evidence type="ECO:0000313" key="3">
    <source>
        <dbReference type="EMBL" id="KAF8400968.1"/>
    </source>
</evidence>
<protein>
    <recommendedName>
        <fullName evidence="2">PWWP domain-containing protein</fullName>
    </recommendedName>
</protein>
<feature type="compositionally biased region" description="Basic and acidic residues" evidence="1">
    <location>
        <begin position="149"/>
        <end position="158"/>
    </location>
</feature>
<feature type="region of interest" description="Disordered" evidence="1">
    <location>
        <begin position="192"/>
        <end position="231"/>
    </location>
</feature>
<accession>A0A835DE32</accession>
<keyword evidence="4" id="KW-1185">Reference proteome</keyword>
<comment type="caution">
    <text evidence="3">The sequence shown here is derived from an EMBL/GenBank/DDBJ whole genome shotgun (WGS) entry which is preliminary data.</text>
</comment>
<feature type="region of interest" description="Disordered" evidence="1">
    <location>
        <begin position="339"/>
        <end position="388"/>
    </location>
</feature>
<feature type="compositionally biased region" description="Basic and acidic residues" evidence="1">
    <location>
        <begin position="601"/>
        <end position="613"/>
    </location>
</feature>
<feature type="compositionally biased region" description="Polar residues" evidence="1">
    <location>
        <begin position="361"/>
        <end position="388"/>
    </location>
</feature>
<dbReference type="CDD" id="cd05162">
    <property type="entry name" value="PWWP"/>
    <property type="match status" value="1"/>
</dbReference>
<evidence type="ECO:0000313" key="4">
    <source>
        <dbReference type="Proteomes" id="UP000655225"/>
    </source>
</evidence>
<feature type="compositionally biased region" description="Polar residues" evidence="1">
    <location>
        <begin position="484"/>
        <end position="496"/>
    </location>
</feature>